<feature type="compositionally biased region" description="Polar residues" evidence="1">
    <location>
        <begin position="175"/>
        <end position="184"/>
    </location>
</feature>
<organism evidence="2">
    <name type="scientific">Pandoravirus macleodensis</name>
    <dbReference type="NCBI Taxonomy" id="2107707"/>
    <lineage>
        <taxon>Viruses</taxon>
        <taxon>Pandoravirus</taxon>
    </lineage>
</organism>
<feature type="compositionally biased region" description="Low complexity" evidence="1">
    <location>
        <begin position="624"/>
        <end position="634"/>
    </location>
</feature>
<dbReference type="KEGG" id="vg:36841535"/>
<evidence type="ECO:0000256" key="1">
    <source>
        <dbReference type="SAM" id="MobiDB-lite"/>
    </source>
</evidence>
<feature type="region of interest" description="Disordered" evidence="1">
    <location>
        <begin position="211"/>
        <end position="248"/>
    </location>
</feature>
<protein>
    <submittedName>
        <fullName evidence="2">Uncharacterized protein</fullName>
    </submittedName>
</protein>
<accession>A0A2U7UFJ7</accession>
<dbReference type="GeneID" id="36841535"/>
<sequence>MNVQPVPTTPQPNRMPPDVVFVKLDVATRRAWIVPEGMVVWALARAQHPGRADHAVEQTNGVQRLVATCRAMLDAELGGEDPSPLARAPQRDPQGRLLVDSHGFERLLNGGLVGAAAAALPPAVAQSLTARIHTLSRTPLRRLVTTLASDLEGGSRRDPHESPLETPPSHRPKSIPSTAVTTRISGSLSSSSSNIMRDGVGARTVMMIECDNDGADRRHVTRDGKGGNNSRDDSGGGGGGAGDDDGTNDDAIVSRFVRERCVRRGESCLADALYRSFVTWAPVNARTMARTDFWRAIAAHAVHGFDVDGRTHIVSGLSVPLNTIAASPHPRQDHLPRVVHVASAVAGVVKNEPRRRLPSGDANAISEGSLTHATSNIVKAEPVDEDSSADHTEEFEGGVAKEVRCDPVTGFVAAIDLIFEAADVWGSPQGRKLAARIIYSMRQAGWNFEKRRVGPGRATPLVRAVDVDDFLNAAATFAGRDRAALALARYRETASYRRLMTRMGQHRDPLGRRAAAVHAYECIATHAAAADTPTPTSIEAKPPSDVVPQDSASSKSTQSLLRRRSRMDRLDARTTHLPLPPSLSKRATTNLPDDNDCRGDDSAASERRVRRRISVSSDEEENNNNKQRQQQQQNRPREDRGEEEEDAIKDANARRRDAHDDGHVSHPTTAHSRSQFFSPGQHRSPRLCTEADTRPQPPIRTRALPSKTPATTTVKDDSPRGRDNAARHYGHAFEQTQTTTTTWHGVAVKAEPADGSVDPLLVTMSDEAVYNGRLVDDMAARVAPGSALCVWRRAAGVWHLLLAARPGSDRRRPWRLVGGSHANESSSAPKGDVRWIEWSKVRLTAVDLFSTSPYTVLSIDAECEPPGDDPDAESIGVASSWLFVACREWAAGRWVASDAVMSTLALRIAETAAADPDAPHAREAVAIAKACVRRLHQNHPRPMPSGDRGTA</sequence>
<feature type="compositionally biased region" description="Basic and acidic residues" evidence="1">
    <location>
        <begin position="153"/>
        <end position="163"/>
    </location>
</feature>
<dbReference type="RefSeq" id="YP_009481076.1">
    <property type="nucleotide sequence ID" value="NC_037665.1"/>
</dbReference>
<feature type="compositionally biased region" description="Basic and acidic residues" evidence="1">
    <location>
        <begin position="648"/>
        <end position="664"/>
    </location>
</feature>
<dbReference type="Proteomes" id="UP000249758">
    <property type="component" value="Segment"/>
</dbReference>
<proteinExistence type="predicted"/>
<reference evidence="2" key="1">
    <citation type="journal article" date="2018" name="Nat. Commun.">
        <title>Diversity and evolution of the emerging Pandoraviridae family.</title>
        <authorList>
            <person name="Legendre M."/>
            <person name="Fabre E."/>
            <person name="Poirot O."/>
            <person name="Jeudy S."/>
            <person name="Lartigue A."/>
            <person name="Alempic J.M."/>
            <person name="Beucher L."/>
            <person name="Philippe N."/>
            <person name="Bertaux L."/>
            <person name="Christo-Foroux E."/>
            <person name="Labadie K."/>
            <person name="Coute Y."/>
            <person name="Abergel C."/>
            <person name="Claverie J.M."/>
        </authorList>
    </citation>
    <scope>NUCLEOTIDE SEQUENCE [LARGE SCALE GENOMIC DNA]</scope>
    <source>
        <strain evidence="2">Macleodensis</strain>
    </source>
</reference>
<feature type="compositionally biased region" description="Basic and acidic residues" evidence="1">
    <location>
        <begin position="595"/>
        <end position="607"/>
    </location>
</feature>
<feature type="region of interest" description="Disordered" evidence="1">
    <location>
        <begin position="148"/>
        <end position="196"/>
    </location>
</feature>
<dbReference type="EMBL" id="MG011691">
    <property type="protein sequence ID" value="AVK77080.1"/>
    <property type="molecule type" value="Genomic_DNA"/>
</dbReference>
<feature type="compositionally biased region" description="Basic and acidic residues" evidence="1">
    <location>
        <begin position="214"/>
        <end position="234"/>
    </location>
</feature>
<feature type="compositionally biased region" description="Polar residues" evidence="1">
    <location>
        <begin position="666"/>
        <end position="678"/>
    </location>
</feature>
<evidence type="ECO:0000313" key="2">
    <source>
        <dbReference type="EMBL" id="AVK77080.1"/>
    </source>
</evidence>
<gene>
    <name evidence="2" type="ORF">pmac_cds_392</name>
</gene>
<feature type="region of interest" description="Disordered" evidence="1">
    <location>
        <begin position="530"/>
        <end position="721"/>
    </location>
</feature>
<name>A0A2U7UFJ7_9VIRU</name>